<name>A0A0E9XU16_ANGAN</name>
<dbReference type="EMBL" id="GBXM01002681">
    <property type="protein sequence ID" value="JAI05897.1"/>
    <property type="molecule type" value="Transcribed_RNA"/>
</dbReference>
<organism evidence="1">
    <name type="scientific">Anguilla anguilla</name>
    <name type="common">European freshwater eel</name>
    <name type="synonym">Muraena anguilla</name>
    <dbReference type="NCBI Taxonomy" id="7936"/>
    <lineage>
        <taxon>Eukaryota</taxon>
        <taxon>Metazoa</taxon>
        <taxon>Chordata</taxon>
        <taxon>Craniata</taxon>
        <taxon>Vertebrata</taxon>
        <taxon>Euteleostomi</taxon>
        <taxon>Actinopterygii</taxon>
        <taxon>Neopterygii</taxon>
        <taxon>Teleostei</taxon>
        <taxon>Anguilliformes</taxon>
        <taxon>Anguillidae</taxon>
        <taxon>Anguilla</taxon>
    </lineage>
</organism>
<reference evidence="1" key="2">
    <citation type="journal article" date="2015" name="Fish Shellfish Immunol.">
        <title>Early steps in the European eel (Anguilla anguilla)-Vibrio vulnificus interaction in the gills: Role of the RtxA13 toxin.</title>
        <authorList>
            <person name="Callol A."/>
            <person name="Pajuelo D."/>
            <person name="Ebbesson L."/>
            <person name="Teles M."/>
            <person name="MacKenzie S."/>
            <person name="Amaro C."/>
        </authorList>
    </citation>
    <scope>NUCLEOTIDE SEQUENCE</scope>
</reference>
<protein>
    <submittedName>
        <fullName evidence="1">Uncharacterized protein</fullName>
    </submittedName>
</protein>
<evidence type="ECO:0000313" key="1">
    <source>
        <dbReference type="EMBL" id="JAI05897.1"/>
    </source>
</evidence>
<proteinExistence type="predicted"/>
<dbReference type="AlphaFoldDB" id="A0A0E9XU16"/>
<sequence>MISRSQCVYLLAVDRLVKTAVCVCLYTLHQEL</sequence>
<accession>A0A0E9XU16</accession>
<reference evidence="1" key="1">
    <citation type="submission" date="2014-11" db="EMBL/GenBank/DDBJ databases">
        <authorList>
            <person name="Amaro Gonzalez C."/>
        </authorList>
    </citation>
    <scope>NUCLEOTIDE SEQUENCE</scope>
</reference>